<reference evidence="1 2" key="1">
    <citation type="submission" date="2019-07" db="EMBL/GenBank/DDBJ databases">
        <title>Active sludge and wastewater microbial communities from Klosterneuburg, Austria.</title>
        <authorList>
            <person name="Wagner M."/>
        </authorList>
    </citation>
    <scope>NUCLEOTIDE SEQUENCE [LARGE SCALE GENOMIC DNA]</scope>
    <source>
        <strain evidence="1 2">Nm2</strain>
    </source>
</reference>
<organism evidence="1 2">
    <name type="scientific">Nitrosomonas communis</name>
    <dbReference type="NCBI Taxonomy" id="44574"/>
    <lineage>
        <taxon>Bacteria</taxon>
        <taxon>Pseudomonadati</taxon>
        <taxon>Pseudomonadota</taxon>
        <taxon>Betaproteobacteria</taxon>
        <taxon>Nitrosomonadales</taxon>
        <taxon>Nitrosomonadaceae</taxon>
        <taxon>Nitrosomonas</taxon>
    </lineage>
</organism>
<evidence type="ECO:0000313" key="1">
    <source>
        <dbReference type="EMBL" id="TYP91156.1"/>
    </source>
</evidence>
<comment type="caution">
    <text evidence="1">The sequence shown here is derived from an EMBL/GenBank/DDBJ whole genome shotgun (WGS) entry which is preliminary data.</text>
</comment>
<protein>
    <submittedName>
        <fullName evidence="1">Uncharacterized protein</fullName>
    </submittedName>
</protein>
<evidence type="ECO:0000313" key="2">
    <source>
        <dbReference type="Proteomes" id="UP000324176"/>
    </source>
</evidence>
<proteinExistence type="predicted"/>
<dbReference type="Proteomes" id="UP000324176">
    <property type="component" value="Unassembled WGS sequence"/>
</dbReference>
<dbReference type="EMBL" id="VNHT01000011">
    <property type="protein sequence ID" value="TYP91156.1"/>
    <property type="molecule type" value="Genomic_DNA"/>
</dbReference>
<gene>
    <name evidence="1" type="ORF">BCL69_101162</name>
</gene>
<dbReference type="AlphaFoldDB" id="A0A5D3YGZ2"/>
<dbReference type="RefSeq" id="WP_144412928.1">
    <property type="nucleotide sequence ID" value="NZ_CBDIPD010000060.1"/>
</dbReference>
<sequence>MNCKTCGKNLGLGPRYVLLDETQMCLWRAPDAMPEVNIGEVVILGYYKSVTHILIHGNCG</sequence>
<accession>A0A5D3YGZ2</accession>
<name>A0A5D3YGZ2_9PROT</name>